<dbReference type="RefSeq" id="WP_091281987.1">
    <property type="nucleotide sequence ID" value="NZ_FAOZ01000020.1"/>
</dbReference>
<name>A0A0S4QU24_9ACTN</name>
<evidence type="ECO:0000313" key="5">
    <source>
        <dbReference type="EMBL" id="CUU58623.1"/>
    </source>
</evidence>
<dbReference type="EMBL" id="FAOZ01000020">
    <property type="protein sequence ID" value="CUU58623.1"/>
    <property type="molecule type" value="Genomic_DNA"/>
</dbReference>
<dbReference type="PANTHER" id="PTHR30061:SF50">
    <property type="entry name" value="MALTOSE_MALTODEXTRIN-BINDING PERIPLASMIC PROTEIN"/>
    <property type="match status" value="1"/>
</dbReference>
<evidence type="ECO:0000256" key="1">
    <source>
        <dbReference type="ARBA" id="ARBA00008520"/>
    </source>
</evidence>
<protein>
    <submittedName>
        <fullName evidence="5">Multiple sugar transport system substrate-binding protein</fullName>
    </submittedName>
</protein>
<keyword evidence="5" id="KW-0762">Sugar transport</keyword>
<evidence type="ECO:0000313" key="6">
    <source>
        <dbReference type="Proteomes" id="UP000198802"/>
    </source>
</evidence>
<dbReference type="GO" id="GO:0042956">
    <property type="term" value="P:maltodextrin transmembrane transport"/>
    <property type="evidence" value="ECO:0007669"/>
    <property type="project" value="TreeGrafter"/>
</dbReference>
<gene>
    <name evidence="5" type="ORF">Ga0074812_120124</name>
</gene>
<keyword evidence="2" id="KW-0813">Transport</keyword>
<dbReference type="GO" id="GO:0015768">
    <property type="term" value="P:maltose transport"/>
    <property type="evidence" value="ECO:0007669"/>
    <property type="project" value="TreeGrafter"/>
</dbReference>
<evidence type="ECO:0000256" key="4">
    <source>
        <dbReference type="SAM" id="SignalP"/>
    </source>
</evidence>
<dbReference type="InterPro" id="IPR006059">
    <property type="entry name" value="SBP"/>
</dbReference>
<dbReference type="Gene3D" id="3.40.190.10">
    <property type="entry name" value="Periplasmic binding protein-like II"/>
    <property type="match status" value="1"/>
</dbReference>
<comment type="similarity">
    <text evidence="1">Belongs to the bacterial solute-binding protein 1 family.</text>
</comment>
<sequence>MRAVPLTAALTSVVTAGLLTACGGGSGTAVDPAESLRPTARAATASVDDVNGAKASAECAASVKTLRMYAVGSLNDAAKSGKAYMEAAHPGLTVELSADATGYPELVAQLSADRAAGRPADVAVAGFDLLPTFADELGAQPLSPKLLRASYDQRFLPLGEYDGKLVAIPQQVSMLALVYNVDALKKAGVDPATLKTTAGVLAAAEKIKNSGQSIQPIDLPTQGFGQWYLSTLASSKGTPVQKADGQPDLTTPAAREAAAFLRKVGTYGPQSGDATREGLLRFGIRRETAISAVTLPSISGGLKYIHDQGAAGFEVGVMPFPTLPGGTIRPVSGGNGLAILSTDRCQREMATELVVALLSPDVIKAGTEAFSFFPVDNTARTQLASFYQQYPELTQFDAFIPSLVQAPQWGGTRGGEVHDAINDEVVAIMTGADPNSTLAGAQRKVTELVR</sequence>
<keyword evidence="6" id="KW-1185">Reference proteome</keyword>
<reference evidence="6" key="1">
    <citation type="submission" date="2015-11" db="EMBL/GenBank/DDBJ databases">
        <authorList>
            <person name="Varghese N."/>
        </authorList>
    </citation>
    <scope>NUCLEOTIDE SEQUENCE [LARGE SCALE GENOMIC DNA]</scope>
    <source>
        <strain evidence="6">DSM 45899</strain>
    </source>
</reference>
<dbReference type="PANTHER" id="PTHR30061">
    <property type="entry name" value="MALTOSE-BINDING PERIPLASMIC PROTEIN"/>
    <property type="match status" value="1"/>
</dbReference>
<dbReference type="PROSITE" id="PS51257">
    <property type="entry name" value="PROKAR_LIPOPROTEIN"/>
    <property type="match status" value="1"/>
</dbReference>
<proteinExistence type="inferred from homology"/>
<dbReference type="AlphaFoldDB" id="A0A0S4QU24"/>
<organism evidence="5 6">
    <name type="scientific">Parafrankia irregularis</name>
    <dbReference type="NCBI Taxonomy" id="795642"/>
    <lineage>
        <taxon>Bacteria</taxon>
        <taxon>Bacillati</taxon>
        <taxon>Actinomycetota</taxon>
        <taxon>Actinomycetes</taxon>
        <taxon>Frankiales</taxon>
        <taxon>Frankiaceae</taxon>
        <taxon>Parafrankia</taxon>
    </lineage>
</organism>
<feature type="signal peptide" evidence="4">
    <location>
        <begin position="1"/>
        <end position="21"/>
    </location>
</feature>
<dbReference type="Pfam" id="PF13416">
    <property type="entry name" value="SBP_bac_8"/>
    <property type="match status" value="1"/>
</dbReference>
<evidence type="ECO:0000256" key="3">
    <source>
        <dbReference type="ARBA" id="ARBA00022729"/>
    </source>
</evidence>
<accession>A0A0S4QU24</accession>
<evidence type="ECO:0000256" key="2">
    <source>
        <dbReference type="ARBA" id="ARBA00022448"/>
    </source>
</evidence>
<dbReference type="SUPFAM" id="SSF53850">
    <property type="entry name" value="Periplasmic binding protein-like II"/>
    <property type="match status" value="1"/>
</dbReference>
<dbReference type="GO" id="GO:0055052">
    <property type="term" value="C:ATP-binding cassette (ABC) transporter complex, substrate-binding subunit-containing"/>
    <property type="evidence" value="ECO:0007669"/>
    <property type="project" value="TreeGrafter"/>
</dbReference>
<dbReference type="Proteomes" id="UP000198802">
    <property type="component" value="Unassembled WGS sequence"/>
</dbReference>
<keyword evidence="3 4" id="KW-0732">Signal</keyword>
<feature type="chain" id="PRO_5006626538" evidence="4">
    <location>
        <begin position="22"/>
        <end position="450"/>
    </location>
</feature>
<dbReference type="GO" id="GO:1901982">
    <property type="term" value="F:maltose binding"/>
    <property type="evidence" value="ECO:0007669"/>
    <property type="project" value="TreeGrafter"/>
</dbReference>